<keyword evidence="3" id="KW-1185">Reference proteome</keyword>
<name>A0A1Y1W064_9FUNG</name>
<sequence>MLPLHRLCRLTAPCIRQSHPLAEAQSSLVWALAELSVAHAQQLQSAQSVQTPASPASGQQQGAALHWRLWLHRGHAPTDEGGDERDCRCRHQL</sequence>
<protein>
    <submittedName>
        <fullName evidence="2">Uncharacterized protein</fullName>
    </submittedName>
</protein>
<proteinExistence type="predicted"/>
<evidence type="ECO:0000313" key="3">
    <source>
        <dbReference type="Proteomes" id="UP000193922"/>
    </source>
</evidence>
<evidence type="ECO:0000256" key="1">
    <source>
        <dbReference type="SAM" id="MobiDB-lite"/>
    </source>
</evidence>
<accession>A0A1Y1W064</accession>
<dbReference type="EMBL" id="MCFD01000014">
    <property type="protein sequence ID" value="ORX66908.1"/>
    <property type="molecule type" value="Genomic_DNA"/>
</dbReference>
<organism evidence="2 3">
    <name type="scientific">Linderina pennispora</name>
    <dbReference type="NCBI Taxonomy" id="61395"/>
    <lineage>
        <taxon>Eukaryota</taxon>
        <taxon>Fungi</taxon>
        <taxon>Fungi incertae sedis</taxon>
        <taxon>Zoopagomycota</taxon>
        <taxon>Kickxellomycotina</taxon>
        <taxon>Kickxellomycetes</taxon>
        <taxon>Kickxellales</taxon>
        <taxon>Kickxellaceae</taxon>
        <taxon>Linderina</taxon>
    </lineage>
</organism>
<comment type="caution">
    <text evidence="2">The sequence shown here is derived from an EMBL/GenBank/DDBJ whole genome shotgun (WGS) entry which is preliminary data.</text>
</comment>
<dbReference type="GeneID" id="63808521"/>
<dbReference type="AlphaFoldDB" id="A0A1Y1W064"/>
<dbReference type="Proteomes" id="UP000193922">
    <property type="component" value="Unassembled WGS sequence"/>
</dbReference>
<reference evidence="2 3" key="1">
    <citation type="submission" date="2016-07" db="EMBL/GenBank/DDBJ databases">
        <title>Pervasive Adenine N6-methylation of Active Genes in Fungi.</title>
        <authorList>
            <consortium name="DOE Joint Genome Institute"/>
            <person name="Mondo S.J."/>
            <person name="Dannebaum R.O."/>
            <person name="Kuo R.C."/>
            <person name="Labutti K."/>
            <person name="Haridas S."/>
            <person name="Kuo A."/>
            <person name="Salamov A."/>
            <person name="Ahrendt S.R."/>
            <person name="Lipzen A."/>
            <person name="Sullivan W."/>
            <person name="Andreopoulos W.B."/>
            <person name="Clum A."/>
            <person name="Lindquist E."/>
            <person name="Daum C."/>
            <person name="Ramamoorthy G.K."/>
            <person name="Gryganskyi A."/>
            <person name="Culley D."/>
            <person name="Magnuson J.K."/>
            <person name="James T.Y."/>
            <person name="O'Malley M.A."/>
            <person name="Stajich J.E."/>
            <person name="Spatafora J.W."/>
            <person name="Visel A."/>
            <person name="Grigoriev I.V."/>
        </authorList>
    </citation>
    <scope>NUCLEOTIDE SEQUENCE [LARGE SCALE GENOMIC DNA]</scope>
    <source>
        <strain evidence="2 3">ATCC 12442</strain>
    </source>
</reference>
<evidence type="ECO:0000313" key="2">
    <source>
        <dbReference type="EMBL" id="ORX66908.1"/>
    </source>
</evidence>
<feature type="compositionally biased region" description="Low complexity" evidence="1">
    <location>
        <begin position="52"/>
        <end position="62"/>
    </location>
</feature>
<feature type="region of interest" description="Disordered" evidence="1">
    <location>
        <begin position="43"/>
        <end position="62"/>
    </location>
</feature>
<dbReference type="RefSeq" id="XP_040740867.1">
    <property type="nucleotide sequence ID" value="XM_040891873.1"/>
</dbReference>
<gene>
    <name evidence="2" type="ORF">DL89DRAFT_61494</name>
</gene>